<keyword evidence="3" id="KW-1185">Reference proteome</keyword>
<sequence>MEPNHQLFGHYLRSRMEMQRGMTGRHYEKTSGYRSASGMRAAIGKLLKSLVRYYRRPTTNAEPEILQHSSRRSQGHAGKGSAL</sequence>
<proteinExistence type="predicted"/>
<dbReference type="EMBL" id="ADVG01000004">
    <property type="protein sequence ID" value="EFH81046.1"/>
    <property type="molecule type" value="Genomic_DNA"/>
</dbReference>
<feature type="region of interest" description="Disordered" evidence="1">
    <location>
        <begin position="59"/>
        <end position="83"/>
    </location>
</feature>
<comment type="caution">
    <text evidence="2">The sequence shown here is derived from an EMBL/GenBank/DDBJ whole genome shotgun (WGS) entry which is preliminary data.</text>
</comment>
<accession>D6U342</accession>
<protein>
    <submittedName>
        <fullName evidence="2">Uncharacterized protein</fullName>
    </submittedName>
</protein>
<name>D6U342_KTERA</name>
<gene>
    <name evidence="2" type="ORF">Krac_1716</name>
</gene>
<evidence type="ECO:0000313" key="3">
    <source>
        <dbReference type="Proteomes" id="UP000004508"/>
    </source>
</evidence>
<reference evidence="2 3" key="1">
    <citation type="journal article" date="2011" name="Stand. Genomic Sci.">
        <title>Non-contiguous finished genome sequence and contextual data of the filamentous soil bacterium Ktedonobacter racemifer type strain (SOSP1-21).</title>
        <authorList>
            <person name="Chang Y.J."/>
            <person name="Land M."/>
            <person name="Hauser L."/>
            <person name="Chertkov O."/>
            <person name="Del Rio T.G."/>
            <person name="Nolan M."/>
            <person name="Copeland A."/>
            <person name="Tice H."/>
            <person name="Cheng J.F."/>
            <person name="Lucas S."/>
            <person name="Han C."/>
            <person name="Goodwin L."/>
            <person name="Pitluck S."/>
            <person name="Ivanova N."/>
            <person name="Ovchinikova G."/>
            <person name="Pati A."/>
            <person name="Chen A."/>
            <person name="Palaniappan K."/>
            <person name="Mavromatis K."/>
            <person name="Liolios K."/>
            <person name="Brettin T."/>
            <person name="Fiebig A."/>
            <person name="Rohde M."/>
            <person name="Abt B."/>
            <person name="Goker M."/>
            <person name="Detter J.C."/>
            <person name="Woyke T."/>
            <person name="Bristow J."/>
            <person name="Eisen J.A."/>
            <person name="Markowitz V."/>
            <person name="Hugenholtz P."/>
            <person name="Kyrpides N.C."/>
            <person name="Klenk H.P."/>
            <person name="Lapidus A."/>
        </authorList>
    </citation>
    <scope>NUCLEOTIDE SEQUENCE [LARGE SCALE GENOMIC DNA]</scope>
    <source>
        <strain evidence="3">DSM 44963</strain>
    </source>
</reference>
<organism evidence="2 3">
    <name type="scientific">Ktedonobacter racemifer DSM 44963</name>
    <dbReference type="NCBI Taxonomy" id="485913"/>
    <lineage>
        <taxon>Bacteria</taxon>
        <taxon>Bacillati</taxon>
        <taxon>Chloroflexota</taxon>
        <taxon>Ktedonobacteria</taxon>
        <taxon>Ktedonobacterales</taxon>
        <taxon>Ktedonobacteraceae</taxon>
        <taxon>Ktedonobacter</taxon>
    </lineage>
</organism>
<evidence type="ECO:0000313" key="2">
    <source>
        <dbReference type="EMBL" id="EFH81046.1"/>
    </source>
</evidence>
<dbReference type="Proteomes" id="UP000004508">
    <property type="component" value="Unassembled WGS sequence"/>
</dbReference>
<dbReference type="AlphaFoldDB" id="D6U342"/>
<dbReference type="InParanoid" id="D6U342"/>
<evidence type="ECO:0000256" key="1">
    <source>
        <dbReference type="SAM" id="MobiDB-lite"/>
    </source>
</evidence>